<dbReference type="Gene3D" id="3.40.1610.10">
    <property type="entry name" value="CV3147-like domain"/>
    <property type="match status" value="1"/>
</dbReference>
<dbReference type="Pfam" id="PF20906">
    <property type="entry name" value="S-Me-THD_C"/>
    <property type="match status" value="2"/>
</dbReference>
<feature type="domain" description="S-Me-THD-like C-terminal" evidence="2">
    <location>
        <begin position="166"/>
        <end position="215"/>
    </location>
</feature>
<dbReference type="InterPro" id="IPR027479">
    <property type="entry name" value="S-Me-THD_N_sf"/>
</dbReference>
<protein>
    <submittedName>
        <fullName evidence="3">DUF917 domain-containing protein</fullName>
    </submittedName>
</protein>
<proteinExistence type="predicted"/>
<gene>
    <name evidence="3" type="ORF">GCM10010517_28000</name>
</gene>
<reference evidence="4" key="1">
    <citation type="journal article" date="2019" name="Int. J. Syst. Evol. Microbiol.">
        <title>The Global Catalogue of Microorganisms (GCM) 10K type strain sequencing project: providing services to taxonomists for standard genome sequencing and annotation.</title>
        <authorList>
            <consortium name="The Broad Institute Genomics Platform"/>
            <consortium name="The Broad Institute Genome Sequencing Center for Infectious Disease"/>
            <person name="Wu L."/>
            <person name="Ma J."/>
        </authorList>
    </citation>
    <scope>NUCLEOTIDE SEQUENCE [LARGE SCALE GENOMIC DNA]</scope>
    <source>
        <strain evidence="4">JCM 6242</strain>
    </source>
</reference>
<dbReference type="Pfam" id="PF06032">
    <property type="entry name" value="S-Me-THD_N"/>
    <property type="match status" value="1"/>
</dbReference>
<dbReference type="RefSeq" id="WP_344971241.1">
    <property type="nucleotide sequence ID" value="NZ_BAAAVI010000017.1"/>
</dbReference>
<dbReference type="Gene3D" id="2.40.390.10">
    <property type="entry name" value="CV3147-like"/>
    <property type="match status" value="1"/>
</dbReference>
<comment type="caution">
    <text evidence="3">The sequence shown here is derived from an EMBL/GenBank/DDBJ whole genome shotgun (WGS) entry which is preliminary data.</text>
</comment>
<dbReference type="InterPro" id="IPR048350">
    <property type="entry name" value="S-Me-THD-like_C"/>
</dbReference>
<dbReference type="Proteomes" id="UP001500831">
    <property type="component" value="Unassembled WGS sequence"/>
</dbReference>
<evidence type="ECO:0000313" key="4">
    <source>
        <dbReference type="Proteomes" id="UP001500831"/>
    </source>
</evidence>
<evidence type="ECO:0000313" key="3">
    <source>
        <dbReference type="EMBL" id="GAA2868281.1"/>
    </source>
</evidence>
<evidence type="ECO:0000259" key="1">
    <source>
        <dbReference type="Pfam" id="PF06032"/>
    </source>
</evidence>
<organism evidence="3 4">
    <name type="scientific">Streptosporangium fragile</name>
    <dbReference type="NCBI Taxonomy" id="46186"/>
    <lineage>
        <taxon>Bacteria</taxon>
        <taxon>Bacillati</taxon>
        <taxon>Actinomycetota</taxon>
        <taxon>Actinomycetes</taxon>
        <taxon>Streptosporangiales</taxon>
        <taxon>Streptosporangiaceae</taxon>
        <taxon>Streptosporangium</taxon>
    </lineage>
</organism>
<feature type="domain" description="S-Me-THD-like C-terminal" evidence="2">
    <location>
        <begin position="225"/>
        <end position="319"/>
    </location>
</feature>
<dbReference type="InterPro" id="IPR024071">
    <property type="entry name" value="S-Me-THD_C_sf"/>
</dbReference>
<name>A0ABP6IF19_9ACTN</name>
<dbReference type="EMBL" id="BAAAVI010000017">
    <property type="protein sequence ID" value="GAA2868281.1"/>
    <property type="molecule type" value="Genomic_DNA"/>
</dbReference>
<dbReference type="InterPro" id="IPR010318">
    <property type="entry name" value="S-Me-THD_N"/>
</dbReference>
<dbReference type="SUPFAM" id="SSF160991">
    <property type="entry name" value="CV3147-like"/>
    <property type="match status" value="1"/>
</dbReference>
<keyword evidence="4" id="KW-1185">Reference proteome</keyword>
<feature type="domain" description="S-Me-THD N-terminal" evidence="1">
    <location>
        <begin position="10"/>
        <end position="162"/>
    </location>
</feature>
<evidence type="ECO:0000259" key="2">
    <source>
        <dbReference type="Pfam" id="PF20906"/>
    </source>
</evidence>
<accession>A0ABP6IF19</accession>
<sequence length="331" mass="34426">MDIDTEVLPAYARGCAVLGSGGGGPVSITRAAARQALEAHGPVRVVQPSDLDPDALVMPCGNVGTSHVAVERIGGVAEASYLRDAVEKLHGSPVAALMPSEIGGANGCAAVAWAACLGLPLVDADGMGRAFPRMDQTVMELRGISPTPAVLCDERGRTVVIDHVDGRWLERLVRASLEAFGGQAASSEYALRARQVPGATVVGSVTRAVELGRRLPDPLISGKVAAVEQGTTLVEGLGGDAGRLVRLEAHNEYLAALEDGELLAAVPDVIAVLDARSGETVQTDQVRYGMRVHVVPLPCDPVWHTPEGLRLAGPEAFGLTGLPVRTREAGR</sequence>